<gene>
    <name evidence="1" type="ORF">LTR77_009663</name>
</gene>
<keyword evidence="2" id="KW-1185">Reference proteome</keyword>
<dbReference type="Proteomes" id="UP001337655">
    <property type="component" value="Unassembled WGS sequence"/>
</dbReference>
<protein>
    <submittedName>
        <fullName evidence="1">Uncharacterized protein</fullName>
    </submittedName>
</protein>
<evidence type="ECO:0000313" key="2">
    <source>
        <dbReference type="Proteomes" id="UP001337655"/>
    </source>
</evidence>
<accession>A0AAV9NWX8</accession>
<dbReference type="GeneID" id="89930993"/>
<proteinExistence type="predicted"/>
<dbReference type="EMBL" id="JAVRRT010000019">
    <property type="protein sequence ID" value="KAK5164457.1"/>
    <property type="molecule type" value="Genomic_DNA"/>
</dbReference>
<name>A0AAV9NWX8_9PEZI</name>
<reference evidence="1 2" key="1">
    <citation type="submission" date="2023-08" db="EMBL/GenBank/DDBJ databases">
        <title>Black Yeasts Isolated from many extreme environments.</title>
        <authorList>
            <person name="Coleine C."/>
            <person name="Stajich J.E."/>
            <person name="Selbmann L."/>
        </authorList>
    </citation>
    <scope>NUCLEOTIDE SEQUENCE [LARGE SCALE GENOMIC DNA]</scope>
    <source>
        <strain evidence="1 2">CCFEE 5935</strain>
    </source>
</reference>
<comment type="caution">
    <text evidence="1">The sequence shown here is derived from an EMBL/GenBank/DDBJ whole genome shotgun (WGS) entry which is preliminary data.</text>
</comment>
<dbReference type="RefSeq" id="XP_064654705.1">
    <property type="nucleotide sequence ID" value="XM_064806889.1"/>
</dbReference>
<dbReference type="AlphaFoldDB" id="A0AAV9NWX8"/>
<sequence>MMGPSVYGPQKNTWRGRRHCQEAEDAYSSLTEAANNGARMFPPETYENQAKEIEQTVAAIQERGKMAWAKDHTFCVVPPEVIDTWLSGEPWPTKQSENPTPFSREFLDGVTPVILFRHPALTIPSW</sequence>
<organism evidence="1 2">
    <name type="scientific">Saxophila tyrrhenica</name>
    <dbReference type="NCBI Taxonomy" id="1690608"/>
    <lineage>
        <taxon>Eukaryota</taxon>
        <taxon>Fungi</taxon>
        <taxon>Dikarya</taxon>
        <taxon>Ascomycota</taxon>
        <taxon>Pezizomycotina</taxon>
        <taxon>Dothideomycetes</taxon>
        <taxon>Dothideomycetidae</taxon>
        <taxon>Mycosphaerellales</taxon>
        <taxon>Extremaceae</taxon>
        <taxon>Saxophila</taxon>
    </lineage>
</organism>
<evidence type="ECO:0000313" key="1">
    <source>
        <dbReference type="EMBL" id="KAK5164457.1"/>
    </source>
</evidence>